<organism evidence="1 2">
    <name type="scientific">Sciurus carolinensis</name>
    <name type="common">Eastern gray squirrel</name>
    <dbReference type="NCBI Taxonomy" id="30640"/>
    <lineage>
        <taxon>Eukaryota</taxon>
        <taxon>Metazoa</taxon>
        <taxon>Chordata</taxon>
        <taxon>Craniata</taxon>
        <taxon>Vertebrata</taxon>
        <taxon>Euteleostomi</taxon>
        <taxon>Mammalia</taxon>
        <taxon>Eutheria</taxon>
        <taxon>Euarchontoglires</taxon>
        <taxon>Glires</taxon>
        <taxon>Rodentia</taxon>
        <taxon>Sciuromorpha</taxon>
        <taxon>Sciuridae</taxon>
        <taxon>Sciurinae</taxon>
        <taxon>Sciurini</taxon>
        <taxon>Sciurus</taxon>
    </lineage>
</organism>
<gene>
    <name evidence="1" type="ORF">SUZIE_164610</name>
</gene>
<dbReference type="AlphaFoldDB" id="A0AA41N1L2"/>
<comment type="caution">
    <text evidence="1">The sequence shown here is derived from an EMBL/GenBank/DDBJ whole genome shotgun (WGS) entry which is preliminary data.</text>
</comment>
<sequence>MAFLCQRDSYTWEFTTTEVSCQQVELQTDENNGKKEVLSGFHVMLEDTLLFPEGGGQSEDHEDHVEAVIKLQNSSKLLQKNNLNLLRDLVVHIAHGLRNSPDWGGAFVLHRKEGDSEFMNIIANGIGFKETFLFLTVGDEKGAGLFLLAGPAETVETLEPRYCYMDSNTAWTLLCERESMVAEVLEGKGAGKKGHFQGEVAKMSCQAEVQVLLQNYVSKQSTEG</sequence>
<name>A0AA41N1L2_SCICA</name>
<protein>
    <submittedName>
        <fullName evidence="1">Alanyl-tRNA editing protein Aarsd1</fullName>
    </submittedName>
</protein>
<proteinExistence type="predicted"/>
<evidence type="ECO:0000313" key="2">
    <source>
        <dbReference type="Proteomes" id="UP001166674"/>
    </source>
</evidence>
<evidence type="ECO:0000313" key="1">
    <source>
        <dbReference type="EMBL" id="MBZ3881772.1"/>
    </source>
</evidence>
<dbReference type="EMBL" id="JAATJV010378500">
    <property type="protein sequence ID" value="MBZ3881772.1"/>
    <property type="molecule type" value="Genomic_DNA"/>
</dbReference>
<reference evidence="1" key="1">
    <citation type="submission" date="2020-03" db="EMBL/GenBank/DDBJ databases">
        <title>Studies in the Genomics of Life Span.</title>
        <authorList>
            <person name="Glass D."/>
        </authorList>
    </citation>
    <scope>NUCLEOTIDE SEQUENCE</scope>
    <source>
        <strain evidence="1">SUZIE</strain>
        <tissue evidence="1">Muscle</tissue>
    </source>
</reference>
<dbReference type="Gene3D" id="2.40.30.130">
    <property type="match status" value="1"/>
</dbReference>
<keyword evidence="2" id="KW-1185">Reference proteome</keyword>
<accession>A0AA41N1L2</accession>
<dbReference type="Proteomes" id="UP001166674">
    <property type="component" value="Unassembled WGS sequence"/>
</dbReference>